<dbReference type="InterPro" id="IPR014718">
    <property type="entry name" value="GH-type_carb-bd"/>
</dbReference>
<dbReference type="GO" id="GO:0030246">
    <property type="term" value="F:carbohydrate binding"/>
    <property type="evidence" value="ECO:0007669"/>
    <property type="project" value="InterPro"/>
</dbReference>
<evidence type="ECO:0000313" key="2">
    <source>
        <dbReference type="EMBL" id="CAB4679559.1"/>
    </source>
</evidence>
<dbReference type="AlphaFoldDB" id="A0A6J6H453"/>
<dbReference type="Gene3D" id="2.70.98.10">
    <property type="match status" value="1"/>
</dbReference>
<dbReference type="InterPro" id="IPR008183">
    <property type="entry name" value="Aldose_1/G6P_1-epimerase"/>
</dbReference>
<dbReference type="EMBL" id="CAEZUJ010000057">
    <property type="protein sequence ID" value="CAB4606055.1"/>
    <property type="molecule type" value="Genomic_DNA"/>
</dbReference>
<organism evidence="1">
    <name type="scientific">freshwater metagenome</name>
    <dbReference type="NCBI Taxonomy" id="449393"/>
    <lineage>
        <taxon>unclassified sequences</taxon>
        <taxon>metagenomes</taxon>
        <taxon>ecological metagenomes</taxon>
    </lineage>
</organism>
<evidence type="ECO:0000313" key="1">
    <source>
        <dbReference type="EMBL" id="CAB4606055.1"/>
    </source>
</evidence>
<evidence type="ECO:0000313" key="4">
    <source>
        <dbReference type="EMBL" id="CAB4866810.1"/>
    </source>
</evidence>
<reference evidence="1" key="1">
    <citation type="submission" date="2020-05" db="EMBL/GenBank/DDBJ databases">
        <authorList>
            <person name="Chiriac C."/>
            <person name="Salcher M."/>
            <person name="Ghai R."/>
            <person name="Kavagutti S V."/>
        </authorList>
    </citation>
    <scope>NUCLEOTIDE SEQUENCE</scope>
</reference>
<dbReference type="EMBL" id="CAEZZS010000018">
    <property type="protein sequence ID" value="CAB4774487.1"/>
    <property type="molecule type" value="Genomic_DNA"/>
</dbReference>
<protein>
    <submittedName>
        <fullName evidence="1">Unannotated protein</fullName>
    </submittedName>
</protein>
<dbReference type="Pfam" id="PF01263">
    <property type="entry name" value="Aldose_epim"/>
    <property type="match status" value="1"/>
</dbReference>
<proteinExistence type="predicted"/>
<dbReference type="EMBL" id="CAEZXH010000016">
    <property type="protein sequence ID" value="CAB4679559.1"/>
    <property type="molecule type" value="Genomic_DNA"/>
</dbReference>
<gene>
    <name evidence="1" type="ORF">UFOPK1811_01130</name>
    <name evidence="2" type="ORF">UFOPK2360_00437</name>
    <name evidence="3" type="ORF">UFOPK2922_00560</name>
    <name evidence="4" type="ORF">UFOPK3306_00727</name>
</gene>
<dbReference type="EMBL" id="CAFBLI010000045">
    <property type="protein sequence ID" value="CAB4866810.1"/>
    <property type="molecule type" value="Genomic_DNA"/>
</dbReference>
<dbReference type="SUPFAM" id="SSF74650">
    <property type="entry name" value="Galactose mutarotase-like"/>
    <property type="match status" value="1"/>
</dbReference>
<evidence type="ECO:0000313" key="3">
    <source>
        <dbReference type="EMBL" id="CAB4774487.1"/>
    </source>
</evidence>
<dbReference type="InterPro" id="IPR011013">
    <property type="entry name" value="Gal_mutarotase_sf_dom"/>
</dbReference>
<sequence length="259" mass="28676">MSIMKIVGEQITVEVDLDHGARLSSVKWHGTEFAIQRREGWLSWGWYPMAPWAGRILDGKLRASDGSILQLATDVLGPHAIHGLAFDKPWREIAPGVASIDLVAPYEGARVEQKVVVDGDSFTYELSYIANGVDLPAWVGLHTWFPRTINGSPEAEIDFHPEKMLDVTPTLIPTGKYKVPNKPFPWDDVFTGVKGDPAVIWHGEAKLSISSPADWWVVYTEDPIGVCVEPQTAPPDSQNFGADLSKAQKLISRFTFEKA</sequence>
<dbReference type="GO" id="GO:0005975">
    <property type="term" value="P:carbohydrate metabolic process"/>
    <property type="evidence" value="ECO:0007669"/>
    <property type="project" value="InterPro"/>
</dbReference>
<accession>A0A6J6H453</accession>
<dbReference type="GO" id="GO:0016853">
    <property type="term" value="F:isomerase activity"/>
    <property type="evidence" value="ECO:0007669"/>
    <property type="project" value="InterPro"/>
</dbReference>
<name>A0A6J6H453_9ZZZZ</name>